<dbReference type="SMART" id="SM00849">
    <property type="entry name" value="Lactamase_B"/>
    <property type="match status" value="1"/>
</dbReference>
<dbReference type="CDD" id="cd16293">
    <property type="entry name" value="CPSF2-like_MBL-fold"/>
    <property type="match status" value="1"/>
</dbReference>
<reference evidence="9 10" key="1">
    <citation type="submission" date="2024-11" db="EMBL/GenBank/DDBJ databases">
        <title>Adaptive evolution of stress response genes in parasites aligns with host niche diversity.</title>
        <authorList>
            <person name="Hahn C."/>
            <person name="Resl P."/>
        </authorList>
    </citation>
    <scope>NUCLEOTIDE SEQUENCE [LARGE SCALE GENOMIC DNA]</scope>
    <source>
        <strain evidence="9">EGGRZ-B1_66</strain>
        <tissue evidence="9">Body</tissue>
    </source>
</reference>
<dbReference type="InterPro" id="IPR035639">
    <property type="entry name" value="CPSF2_MBL"/>
</dbReference>
<dbReference type="GO" id="GO:0006397">
    <property type="term" value="P:mRNA processing"/>
    <property type="evidence" value="ECO:0007669"/>
    <property type="project" value="UniProtKB-KW"/>
</dbReference>
<keyword evidence="5 6" id="KW-0539">Nucleus</keyword>
<keyword evidence="10" id="KW-1185">Reference proteome</keyword>
<evidence type="ECO:0000313" key="10">
    <source>
        <dbReference type="Proteomes" id="UP001626550"/>
    </source>
</evidence>
<dbReference type="FunFam" id="3.60.15.10:FF:000008">
    <property type="entry name" value="Cleavage and polyadenylation specificity factor subunit 2"/>
    <property type="match status" value="1"/>
</dbReference>
<name>A0ABD2Q139_9PLAT</name>
<comment type="subcellular location">
    <subcellularLocation>
        <location evidence="1 6">Nucleus</location>
    </subcellularLocation>
</comment>
<dbReference type="InterPro" id="IPR027075">
    <property type="entry name" value="CPSF2"/>
</dbReference>
<evidence type="ECO:0000256" key="1">
    <source>
        <dbReference type="ARBA" id="ARBA00004123"/>
    </source>
</evidence>
<feature type="domain" description="Metallo-beta-lactamase" evidence="7">
    <location>
        <begin position="18"/>
        <end position="211"/>
    </location>
</feature>
<keyword evidence="3 6" id="KW-0507">mRNA processing</keyword>
<dbReference type="Proteomes" id="UP001626550">
    <property type="component" value="Unassembled WGS sequence"/>
</dbReference>
<dbReference type="SUPFAM" id="SSF56281">
    <property type="entry name" value="Metallo-hydrolase/oxidoreductase"/>
    <property type="match status" value="1"/>
</dbReference>
<dbReference type="InterPro" id="IPR036866">
    <property type="entry name" value="RibonucZ/Hydroxyglut_hydro"/>
</dbReference>
<evidence type="ECO:0000256" key="4">
    <source>
        <dbReference type="ARBA" id="ARBA00022884"/>
    </source>
</evidence>
<dbReference type="InterPro" id="IPR022712">
    <property type="entry name" value="Beta_Casp"/>
</dbReference>
<gene>
    <name evidence="9" type="ORF">Ciccas_008309</name>
</gene>
<dbReference type="AlphaFoldDB" id="A0ABD2Q139"/>
<dbReference type="PANTHER" id="PTHR45922:SF1">
    <property type="entry name" value="CLEAVAGE AND POLYADENYLATION SPECIFICITY FACTOR SUBUNIT 2"/>
    <property type="match status" value="1"/>
</dbReference>
<evidence type="ECO:0000256" key="5">
    <source>
        <dbReference type="ARBA" id="ARBA00023242"/>
    </source>
</evidence>
<evidence type="ECO:0000256" key="2">
    <source>
        <dbReference type="ARBA" id="ARBA00010624"/>
    </source>
</evidence>
<dbReference type="PANTHER" id="PTHR45922">
    <property type="entry name" value="CLEAVAGE AND POLYADENYLATION SPECIFICITY FACTOR SUBUNIT 2"/>
    <property type="match status" value="1"/>
</dbReference>
<evidence type="ECO:0000256" key="3">
    <source>
        <dbReference type="ARBA" id="ARBA00022664"/>
    </source>
</evidence>
<evidence type="ECO:0000259" key="8">
    <source>
        <dbReference type="SMART" id="SM01027"/>
    </source>
</evidence>
<accession>A0ABD2Q139</accession>
<feature type="domain" description="Beta-Casp" evidence="8">
    <location>
        <begin position="244"/>
        <end position="368"/>
    </location>
</feature>
<dbReference type="GO" id="GO:0003723">
    <property type="term" value="F:RNA binding"/>
    <property type="evidence" value="ECO:0007669"/>
    <property type="project" value="UniProtKB-KW"/>
</dbReference>
<evidence type="ECO:0000256" key="6">
    <source>
        <dbReference type="RuleBase" id="RU365006"/>
    </source>
</evidence>
<dbReference type="GO" id="GO:0005847">
    <property type="term" value="C:mRNA cleavage and polyadenylation specificity factor complex"/>
    <property type="evidence" value="ECO:0007669"/>
    <property type="project" value="UniProtKB-ARBA"/>
</dbReference>
<sequence length="419" mass="47448">MATSIIKLHTLSGASDDGPPCFILQIDHFHCLLDCGWVESAHGPYPTELKKWIKHLDAVFISHATPRHCGFLPLLVAKYGLRCPIYSTIPTARLGQLFLYDLYQSIFASQDYDVFSLDDVDDTFDRITTLKYQQPLNLTGRGHGITVTPLQSGHVLGGTIWRFLKDDTDIVYAVDFNHKRERHLNGAAFDACMRPYLLIMDASNALYTPSQRAKDKDDFLKSTIAQTLKNGGNVLIPVDTAGRCLEIAHFLETCWHSQDAGLMPYGLAMLSNVSFNVVDFSKTMIEWMSDKMMKTFEDQRVNPFAFRHMQLCHTLDQLDLVPEPKVVLASLDHLQFGFARQLFAEWCTSEKNTVILTSRSRNPLMQQLVDLAESEKNTSINIPFVIRQRVLVPAEEYSRSATVPFLEPDVSIKLITLTR</sequence>
<dbReference type="SMART" id="SM01027">
    <property type="entry name" value="Beta-Casp"/>
    <property type="match status" value="1"/>
</dbReference>
<dbReference type="InterPro" id="IPR001279">
    <property type="entry name" value="Metallo-B-lactamas"/>
</dbReference>
<evidence type="ECO:0000259" key="7">
    <source>
        <dbReference type="SMART" id="SM00849"/>
    </source>
</evidence>
<comment type="similarity">
    <text evidence="2 6">Belongs to the metallo-beta-lactamase superfamily. RNA-metabolizing metallo-beta-lactamase-like family. CPSF2/YSH1 subfamily.</text>
</comment>
<dbReference type="Gene3D" id="3.60.15.10">
    <property type="entry name" value="Ribonuclease Z/Hydroxyacylglutathione hydrolase-like"/>
    <property type="match status" value="1"/>
</dbReference>
<comment type="caution">
    <text evidence="9">The sequence shown here is derived from an EMBL/GenBank/DDBJ whole genome shotgun (WGS) entry which is preliminary data.</text>
</comment>
<protein>
    <recommendedName>
        <fullName evidence="6">Cleavage and polyadenylation specificity factor subunit 2</fullName>
    </recommendedName>
    <alternativeName>
        <fullName evidence="6">Cleavage and polyadenylation specificity factor 100 kDa subunit</fullName>
    </alternativeName>
</protein>
<evidence type="ECO:0000313" key="9">
    <source>
        <dbReference type="EMBL" id="KAL3313093.1"/>
    </source>
</evidence>
<dbReference type="EMBL" id="JBJKFK010001440">
    <property type="protein sequence ID" value="KAL3313093.1"/>
    <property type="molecule type" value="Genomic_DNA"/>
</dbReference>
<proteinExistence type="inferred from homology"/>
<dbReference type="Pfam" id="PF16661">
    <property type="entry name" value="Lactamase_B_6"/>
    <property type="match status" value="1"/>
</dbReference>
<organism evidence="9 10">
    <name type="scientific">Cichlidogyrus casuarinus</name>
    <dbReference type="NCBI Taxonomy" id="1844966"/>
    <lineage>
        <taxon>Eukaryota</taxon>
        <taxon>Metazoa</taxon>
        <taxon>Spiralia</taxon>
        <taxon>Lophotrochozoa</taxon>
        <taxon>Platyhelminthes</taxon>
        <taxon>Monogenea</taxon>
        <taxon>Monopisthocotylea</taxon>
        <taxon>Dactylogyridea</taxon>
        <taxon>Ancyrocephalidae</taxon>
        <taxon>Cichlidogyrus</taxon>
    </lineage>
</organism>
<dbReference type="Pfam" id="PF10996">
    <property type="entry name" value="Beta-Casp"/>
    <property type="match status" value="1"/>
</dbReference>
<keyword evidence="4 6" id="KW-0694">RNA-binding</keyword>